<dbReference type="InterPro" id="IPR052521">
    <property type="entry name" value="Cell_div_SPOR-domain"/>
</dbReference>
<dbReference type="GO" id="GO:0042834">
    <property type="term" value="F:peptidoglycan binding"/>
    <property type="evidence" value="ECO:0007669"/>
    <property type="project" value="InterPro"/>
</dbReference>
<evidence type="ECO:0000313" key="4">
    <source>
        <dbReference type="EMBL" id="RJY17861.1"/>
    </source>
</evidence>
<dbReference type="EMBL" id="QYYH01000035">
    <property type="protein sequence ID" value="RJY17861.1"/>
    <property type="molecule type" value="Genomic_DNA"/>
</dbReference>
<proteinExistence type="predicted"/>
<comment type="caution">
    <text evidence="4">The sequence shown here is derived from an EMBL/GenBank/DDBJ whole genome shotgun (WGS) entry which is preliminary data.</text>
</comment>
<dbReference type="PROSITE" id="PS51724">
    <property type="entry name" value="SPOR"/>
    <property type="match status" value="1"/>
</dbReference>
<keyword evidence="2" id="KW-1133">Transmembrane helix</keyword>
<sequence length="185" mass="21264">MSRDYNKTKPKARKSSSRQKPQNTGGKYPILLLLFAIMGIGAFGYFLWSIKDSAETAPTIAEVKKTPPKKVKKDDLPPKPKDEWEYQNLLENQKIEVDVPKKEVKPKRPYQMQCGSFRTEAQADSLKANIAFQGLEAEVRKVKGKTGTWYKVVLGPYPHKRAAERQRHKLQRGNINGCQIWFWES</sequence>
<dbReference type="PANTHER" id="PTHR38687:SF2">
    <property type="entry name" value="CELL DIVISION PROTEIN FTSN"/>
    <property type="match status" value="1"/>
</dbReference>
<gene>
    <name evidence="4" type="ORF">D5R81_07430</name>
</gene>
<dbReference type="InterPro" id="IPR007730">
    <property type="entry name" value="SPOR-like_dom"/>
</dbReference>
<dbReference type="InterPro" id="IPR036680">
    <property type="entry name" value="SPOR-like_sf"/>
</dbReference>
<feature type="transmembrane region" description="Helical" evidence="2">
    <location>
        <begin position="28"/>
        <end position="48"/>
    </location>
</feature>
<organism evidence="4 5">
    <name type="scientific">Parashewanella spongiae</name>
    <dbReference type="NCBI Taxonomy" id="342950"/>
    <lineage>
        <taxon>Bacteria</taxon>
        <taxon>Pseudomonadati</taxon>
        <taxon>Pseudomonadota</taxon>
        <taxon>Gammaproteobacteria</taxon>
        <taxon>Alteromonadales</taxon>
        <taxon>Shewanellaceae</taxon>
        <taxon>Parashewanella</taxon>
    </lineage>
</organism>
<evidence type="ECO:0000256" key="1">
    <source>
        <dbReference type="SAM" id="MobiDB-lite"/>
    </source>
</evidence>
<dbReference type="SUPFAM" id="SSF110997">
    <property type="entry name" value="Sporulation related repeat"/>
    <property type="match status" value="1"/>
</dbReference>
<feature type="compositionally biased region" description="Basic residues" evidence="1">
    <location>
        <begin position="8"/>
        <end position="17"/>
    </location>
</feature>
<dbReference type="Proteomes" id="UP000273022">
    <property type="component" value="Unassembled WGS sequence"/>
</dbReference>
<accession>A0A3A6TY81</accession>
<dbReference type="PANTHER" id="PTHR38687">
    <property type="entry name" value="CELL DIVISION PROTEIN DEDD-RELATED"/>
    <property type="match status" value="1"/>
</dbReference>
<dbReference type="Pfam" id="PF05036">
    <property type="entry name" value="SPOR"/>
    <property type="match status" value="1"/>
</dbReference>
<keyword evidence="2" id="KW-0472">Membrane</keyword>
<evidence type="ECO:0000256" key="2">
    <source>
        <dbReference type="SAM" id="Phobius"/>
    </source>
</evidence>
<dbReference type="OrthoDB" id="8558195at2"/>
<evidence type="ECO:0000259" key="3">
    <source>
        <dbReference type="PROSITE" id="PS51724"/>
    </source>
</evidence>
<dbReference type="RefSeq" id="WP_121853019.1">
    <property type="nucleotide sequence ID" value="NZ_CP037952.1"/>
</dbReference>
<dbReference type="Gene3D" id="3.30.70.1070">
    <property type="entry name" value="Sporulation related repeat"/>
    <property type="match status" value="1"/>
</dbReference>
<reference evidence="4 5" key="1">
    <citation type="submission" date="2018-09" db="EMBL/GenBank/DDBJ databases">
        <title>Phylogeny of the Shewanellaceae, and recommendation for two new genera, Pseudoshewanella and Parashewanella.</title>
        <authorList>
            <person name="Wang G."/>
        </authorList>
    </citation>
    <scope>NUCLEOTIDE SEQUENCE [LARGE SCALE GENOMIC DNA]</scope>
    <source>
        <strain evidence="4 5">KCTC 22492</strain>
    </source>
</reference>
<keyword evidence="2" id="KW-0812">Transmembrane</keyword>
<feature type="domain" description="SPOR" evidence="3">
    <location>
        <begin position="104"/>
        <end position="184"/>
    </location>
</feature>
<protein>
    <submittedName>
        <fullName evidence="4">Sporulation protein</fullName>
    </submittedName>
</protein>
<name>A0A3A6TY81_9GAMM</name>
<evidence type="ECO:0000313" key="5">
    <source>
        <dbReference type="Proteomes" id="UP000273022"/>
    </source>
</evidence>
<feature type="region of interest" description="Disordered" evidence="1">
    <location>
        <begin position="1"/>
        <end position="23"/>
    </location>
</feature>
<keyword evidence="5" id="KW-1185">Reference proteome</keyword>
<dbReference type="AlphaFoldDB" id="A0A3A6TY81"/>